<accession>A0ABN6XB19</accession>
<dbReference type="RefSeq" id="WP_286219033.1">
    <property type="nucleotide sequence ID" value="NZ_AP027729.1"/>
</dbReference>
<keyword evidence="4" id="KW-1185">Reference proteome</keyword>
<proteinExistence type="predicted"/>
<dbReference type="Proteomes" id="UP001321475">
    <property type="component" value="Chromosome"/>
</dbReference>
<evidence type="ECO:0000313" key="4">
    <source>
        <dbReference type="Proteomes" id="UP001321475"/>
    </source>
</evidence>
<name>A0ABN6XB19_9CELL</name>
<evidence type="ECO:0000256" key="2">
    <source>
        <dbReference type="SAM" id="Phobius"/>
    </source>
</evidence>
<reference evidence="4" key="1">
    <citation type="journal article" date="2019" name="Int. J. Syst. Evol. Microbiol.">
        <title>The Global Catalogue of Microorganisms (GCM) 10K type strain sequencing project: providing services to taxonomists for standard genome sequencing and annotation.</title>
        <authorList>
            <consortium name="The Broad Institute Genomics Platform"/>
            <consortium name="The Broad Institute Genome Sequencing Center for Infectious Disease"/>
            <person name="Wu L."/>
            <person name="Ma J."/>
        </authorList>
    </citation>
    <scope>NUCLEOTIDE SEQUENCE [LARGE SCALE GENOMIC DNA]</scope>
    <source>
        <strain evidence="4">NBRC 108565</strain>
    </source>
</reference>
<evidence type="ECO:0000256" key="1">
    <source>
        <dbReference type="SAM" id="MobiDB-lite"/>
    </source>
</evidence>
<gene>
    <name evidence="3" type="ORF">GCM10025865_12630</name>
</gene>
<evidence type="ECO:0008006" key="5">
    <source>
        <dbReference type="Google" id="ProtNLM"/>
    </source>
</evidence>
<evidence type="ECO:0000313" key="3">
    <source>
        <dbReference type="EMBL" id="BDZ41964.1"/>
    </source>
</evidence>
<keyword evidence="2" id="KW-0472">Membrane</keyword>
<feature type="transmembrane region" description="Helical" evidence="2">
    <location>
        <begin position="88"/>
        <end position="109"/>
    </location>
</feature>
<dbReference type="InterPro" id="IPR006938">
    <property type="entry name" value="DUF624"/>
</dbReference>
<sequence length="234" mass="23780">MARRAPRARGAGRRAGGGWEAAALRALMFPTNIVLGGLVAFVVALPVVTALPATIALGRSFAAWREEGDEAVVTNLVRELRATWRRTWKAGIVLGLATLVLIADAIFLVTRLGGPQEGAAILFGAAAIPVATVVALAYVALPLAAARQPDADMRSWFQEAGRIVALAPLRSLLVLVVSGVLLATAALFPTILPFVLLSVPVYVAQATWSPAGGPGGPGGGSGGGPAGAADPGAR</sequence>
<protein>
    <recommendedName>
        <fullName evidence="5">Membrane protein YesL</fullName>
    </recommendedName>
</protein>
<feature type="region of interest" description="Disordered" evidence="1">
    <location>
        <begin position="213"/>
        <end position="234"/>
    </location>
</feature>
<organism evidence="3 4">
    <name type="scientific">Paraoerskovia sediminicola</name>
    <dbReference type="NCBI Taxonomy" id="1138587"/>
    <lineage>
        <taxon>Bacteria</taxon>
        <taxon>Bacillati</taxon>
        <taxon>Actinomycetota</taxon>
        <taxon>Actinomycetes</taxon>
        <taxon>Micrococcales</taxon>
        <taxon>Cellulomonadaceae</taxon>
        <taxon>Paraoerskovia</taxon>
    </lineage>
</organism>
<feature type="transmembrane region" description="Helical" evidence="2">
    <location>
        <begin position="121"/>
        <end position="145"/>
    </location>
</feature>
<feature type="transmembrane region" description="Helical" evidence="2">
    <location>
        <begin position="172"/>
        <end position="196"/>
    </location>
</feature>
<keyword evidence="2" id="KW-1133">Transmembrane helix</keyword>
<dbReference type="Pfam" id="PF04854">
    <property type="entry name" value="DUF624"/>
    <property type="match status" value="1"/>
</dbReference>
<keyword evidence="2" id="KW-0812">Transmembrane</keyword>
<feature type="transmembrane region" description="Helical" evidence="2">
    <location>
        <begin position="33"/>
        <end position="57"/>
    </location>
</feature>
<dbReference type="EMBL" id="AP027729">
    <property type="protein sequence ID" value="BDZ41964.1"/>
    <property type="molecule type" value="Genomic_DNA"/>
</dbReference>
<feature type="compositionally biased region" description="Gly residues" evidence="1">
    <location>
        <begin position="213"/>
        <end position="226"/>
    </location>
</feature>